<feature type="transmembrane region" description="Helical" evidence="5">
    <location>
        <begin position="133"/>
        <end position="153"/>
    </location>
</feature>
<dbReference type="Pfam" id="PF00892">
    <property type="entry name" value="EamA"/>
    <property type="match status" value="2"/>
</dbReference>
<comment type="caution">
    <text evidence="7">The sequence shown here is derived from an EMBL/GenBank/DDBJ whole genome shotgun (WGS) entry which is preliminary data.</text>
</comment>
<evidence type="ECO:0000313" key="8">
    <source>
        <dbReference type="Proteomes" id="UP000191680"/>
    </source>
</evidence>
<keyword evidence="4 5" id="KW-0472">Membrane</keyword>
<feature type="domain" description="EamA" evidence="6">
    <location>
        <begin position="1"/>
        <end position="124"/>
    </location>
</feature>
<dbReference type="Proteomes" id="UP000191680">
    <property type="component" value="Unassembled WGS sequence"/>
</dbReference>
<evidence type="ECO:0000259" key="6">
    <source>
        <dbReference type="Pfam" id="PF00892"/>
    </source>
</evidence>
<dbReference type="SUPFAM" id="SSF103481">
    <property type="entry name" value="Multidrug resistance efflux transporter EmrE"/>
    <property type="match status" value="2"/>
</dbReference>
<keyword evidence="8" id="KW-1185">Reference proteome</keyword>
<evidence type="ECO:0000256" key="4">
    <source>
        <dbReference type="ARBA" id="ARBA00023136"/>
    </source>
</evidence>
<dbReference type="GO" id="GO:0016020">
    <property type="term" value="C:membrane"/>
    <property type="evidence" value="ECO:0007669"/>
    <property type="project" value="UniProtKB-SubCell"/>
</dbReference>
<feature type="transmembrane region" description="Helical" evidence="5">
    <location>
        <begin position="109"/>
        <end position="127"/>
    </location>
</feature>
<evidence type="ECO:0000313" key="7">
    <source>
        <dbReference type="EMBL" id="OQD41685.1"/>
    </source>
</evidence>
<evidence type="ECO:0000256" key="3">
    <source>
        <dbReference type="ARBA" id="ARBA00022989"/>
    </source>
</evidence>
<protein>
    <submittedName>
        <fullName evidence="7">EamA family transporter</fullName>
    </submittedName>
</protein>
<feature type="transmembrane region" description="Helical" evidence="5">
    <location>
        <begin position="165"/>
        <end position="186"/>
    </location>
</feature>
<evidence type="ECO:0000256" key="5">
    <source>
        <dbReference type="SAM" id="Phobius"/>
    </source>
</evidence>
<feature type="transmembrane region" description="Helical" evidence="5">
    <location>
        <begin position="221"/>
        <end position="241"/>
    </location>
</feature>
<feature type="domain" description="EamA" evidence="6">
    <location>
        <begin position="134"/>
        <end position="263"/>
    </location>
</feature>
<dbReference type="EMBL" id="MTBC01000012">
    <property type="protein sequence ID" value="OQD41685.1"/>
    <property type="molecule type" value="Genomic_DNA"/>
</dbReference>
<dbReference type="PANTHER" id="PTHR22911">
    <property type="entry name" value="ACYL-MALONYL CONDENSING ENZYME-RELATED"/>
    <property type="match status" value="1"/>
</dbReference>
<evidence type="ECO:0000256" key="1">
    <source>
        <dbReference type="ARBA" id="ARBA00004141"/>
    </source>
</evidence>
<evidence type="ECO:0000256" key="2">
    <source>
        <dbReference type="ARBA" id="ARBA00022692"/>
    </source>
</evidence>
<sequence>MLLSTLSFTGMNLMIKQLEAIPTFQIVFFRALGTVVLASIFLLKNGIHFLGNNRKLLVLRAIFGVMAMTLFFMSLKELEAGTAVSIRYIAPVFASVIAVYFLKEKLRAIQLLLFAIAFSGVMVIKGFDPNINLKGLALALAAAFFTGFVYIFIRKIGKGDHYMVIVNYFMFFSLAIGGILAINVWVNPTTTQWAMLLSLGVFGYFGQIYMTQAFQLAKTNVVAPLKYMEVVFTILISFTWLGAKYTMLSLLGVTMIIGALIVNTLLKKA</sequence>
<accession>A0A1V6LNB3</accession>
<comment type="subcellular location">
    <subcellularLocation>
        <location evidence="1">Membrane</location>
        <topology evidence="1">Multi-pass membrane protein</topology>
    </subcellularLocation>
</comment>
<dbReference type="AlphaFoldDB" id="A0A1V6LNB3"/>
<dbReference type="Gene3D" id="1.10.3730.20">
    <property type="match status" value="1"/>
</dbReference>
<feature type="transmembrane region" description="Helical" evidence="5">
    <location>
        <begin position="192"/>
        <end position="209"/>
    </location>
</feature>
<keyword evidence="3 5" id="KW-1133">Transmembrane helix</keyword>
<dbReference type="InterPro" id="IPR000620">
    <property type="entry name" value="EamA_dom"/>
</dbReference>
<keyword evidence="2 5" id="KW-0812">Transmembrane</keyword>
<feature type="transmembrane region" description="Helical" evidence="5">
    <location>
        <begin position="55"/>
        <end position="73"/>
    </location>
</feature>
<reference evidence="7 8" key="1">
    <citation type="submission" date="2016-12" db="EMBL/GenBank/DDBJ databases">
        <authorList>
            <person name="Song W.-J."/>
            <person name="Kurnit D.M."/>
        </authorList>
    </citation>
    <scope>NUCLEOTIDE SEQUENCE [LARGE SCALE GENOMIC DNA]</scope>
    <source>
        <strain evidence="7 8">HSG9</strain>
    </source>
</reference>
<name>A0A1V6LNB3_9FLAO</name>
<dbReference type="OrthoDB" id="597549at2"/>
<feature type="transmembrane region" description="Helical" evidence="5">
    <location>
        <begin position="20"/>
        <end position="43"/>
    </location>
</feature>
<dbReference type="PANTHER" id="PTHR22911:SF6">
    <property type="entry name" value="SOLUTE CARRIER FAMILY 35 MEMBER G1"/>
    <property type="match status" value="1"/>
</dbReference>
<dbReference type="InterPro" id="IPR037185">
    <property type="entry name" value="EmrE-like"/>
</dbReference>
<feature type="transmembrane region" description="Helical" evidence="5">
    <location>
        <begin position="247"/>
        <end position="266"/>
    </location>
</feature>
<organism evidence="7 8">
    <name type="scientific">Croceivirga radicis</name>
    <dbReference type="NCBI Taxonomy" id="1929488"/>
    <lineage>
        <taxon>Bacteria</taxon>
        <taxon>Pseudomonadati</taxon>
        <taxon>Bacteroidota</taxon>
        <taxon>Flavobacteriia</taxon>
        <taxon>Flavobacteriales</taxon>
        <taxon>Flavobacteriaceae</taxon>
        <taxon>Croceivirga</taxon>
    </lineage>
</organism>
<gene>
    <name evidence="7" type="ORF">BUL40_14670</name>
</gene>
<feature type="transmembrane region" description="Helical" evidence="5">
    <location>
        <begin position="85"/>
        <end position="102"/>
    </location>
</feature>
<proteinExistence type="predicted"/>